<evidence type="ECO:0000313" key="2">
    <source>
        <dbReference type="EMBL" id="CAF4181665.1"/>
    </source>
</evidence>
<organism evidence="2 3">
    <name type="scientific">Didymodactylos carnosus</name>
    <dbReference type="NCBI Taxonomy" id="1234261"/>
    <lineage>
        <taxon>Eukaryota</taxon>
        <taxon>Metazoa</taxon>
        <taxon>Spiralia</taxon>
        <taxon>Gnathifera</taxon>
        <taxon>Rotifera</taxon>
        <taxon>Eurotatoria</taxon>
        <taxon>Bdelloidea</taxon>
        <taxon>Philodinida</taxon>
        <taxon>Philodinidae</taxon>
        <taxon>Didymodactylos</taxon>
    </lineage>
</organism>
<evidence type="ECO:0008006" key="4">
    <source>
        <dbReference type="Google" id="ProtNLM"/>
    </source>
</evidence>
<dbReference type="Proteomes" id="UP000682733">
    <property type="component" value="Unassembled WGS sequence"/>
</dbReference>
<gene>
    <name evidence="1" type="ORF">OVA965_LOCUS31741</name>
    <name evidence="2" type="ORF">TMI583_LOCUS32583</name>
</gene>
<dbReference type="Proteomes" id="UP000677228">
    <property type="component" value="Unassembled WGS sequence"/>
</dbReference>
<feature type="non-terminal residue" evidence="2">
    <location>
        <position position="1"/>
    </location>
</feature>
<dbReference type="EMBL" id="CAJOBA010045803">
    <property type="protein sequence ID" value="CAF4181665.1"/>
    <property type="molecule type" value="Genomic_DNA"/>
</dbReference>
<sequence>SNMVSVFEQLPDEILLTCYRYLRPYDVLYSFHSLNSRLNQTISVYQCNIDLLTCNYFEFINYIDVLFPIIGIHVHSLCLSQQYTHCQIKLFDGKIIKKYNDLHQLFPNLKSLKLVHCDSDVTLFMLKKIEYLSIIYIEYKSNLIDQQYLFENLLSNRNKLLSKITILIPNGFELVSNYNQCLNVKDLTIKIKNLKDLFLIFEIFRNLKSLHVIIVCRGRWGCWQCGSDQSAPLQSKELSSLNKLSHLTDFQLQMSDPLFTFTEFRTLFECISAKLEKLSLYLNTENAAYIDGNQWKDLFSSVITILTTFKFYIRSILGFYSVNVDKVMKSFEWIHPKDKHCYIARDHLGVNYLYFYTIPFGFKTFELIDSQSTLTNFENGYSNVEQLILNSQVNDEFSYLKQFRNIEKLTYIGEEHATSTCPKDMNFDSWIVPIKLIKLSHLSIDSIGLSTFCRLIKIAPYLLSLNIHNYEQFQRKILLYKPEMTLRRIEHLTVQFESCKSEQNDIIRLASIFPNVKYLQLKMIKCPRTFSIEIVRQSLFSFKNLRFIQLQIDGNSLKMIVRDPSKWLSENTILKYLNKQFYASCNQWNLQIWI</sequence>
<name>A0A8S2RSV2_9BILA</name>
<accession>A0A8S2RSV2</accession>
<proteinExistence type="predicted"/>
<protein>
    <recommendedName>
        <fullName evidence="4">F-box domain-containing protein</fullName>
    </recommendedName>
</protein>
<evidence type="ECO:0000313" key="3">
    <source>
        <dbReference type="Proteomes" id="UP000682733"/>
    </source>
</evidence>
<comment type="caution">
    <text evidence="2">The sequence shown here is derived from an EMBL/GenBank/DDBJ whole genome shotgun (WGS) entry which is preliminary data.</text>
</comment>
<reference evidence="2" key="1">
    <citation type="submission" date="2021-02" db="EMBL/GenBank/DDBJ databases">
        <authorList>
            <person name="Nowell W R."/>
        </authorList>
    </citation>
    <scope>NUCLEOTIDE SEQUENCE</scope>
</reference>
<dbReference type="EMBL" id="CAJNOK010024128">
    <property type="protein sequence ID" value="CAF1372588.1"/>
    <property type="molecule type" value="Genomic_DNA"/>
</dbReference>
<dbReference type="AlphaFoldDB" id="A0A8S2RSV2"/>
<evidence type="ECO:0000313" key="1">
    <source>
        <dbReference type="EMBL" id="CAF1372588.1"/>
    </source>
</evidence>